<organism evidence="1 2">
    <name type="scientific">Scortum barcoo</name>
    <name type="common">barcoo grunter</name>
    <dbReference type="NCBI Taxonomy" id="214431"/>
    <lineage>
        <taxon>Eukaryota</taxon>
        <taxon>Metazoa</taxon>
        <taxon>Chordata</taxon>
        <taxon>Craniata</taxon>
        <taxon>Vertebrata</taxon>
        <taxon>Euteleostomi</taxon>
        <taxon>Actinopterygii</taxon>
        <taxon>Neopterygii</taxon>
        <taxon>Teleostei</taxon>
        <taxon>Neoteleostei</taxon>
        <taxon>Acanthomorphata</taxon>
        <taxon>Eupercaria</taxon>
        <taxon>Centrarchiformes</taxon>
        <taxon>Terapontoidei</taxon>
        <taxon>Terapontidae</taxon>
        <taxon>Scortum</taxon>
    </lineage>
</organism>
<name>A0ACB8VCH5_9TELE</name>
<proteinExistence type="predicted"/>
<evidence type="ECO:0000313" key="2">
    <source>
        <dbReference type="Proteomes" id="UP000831701"/>
    </source>
</evidence>
<dbReference type="Proteomes" id="UP000831701">
    <property type="component" value="Chromosome 23"/>
</dbReference>
<accession>A0ACB8VCH5</accession>
<sequence length="278" mass="31984">MIISLQLESVQRGKQEEPFKMCDRRKMFLAAIIFTALYYKVTAESYKNLDMAPDAVDDQYSGCREEAMKKFIHSGLLRQELNQSKGFERAWSEYIKCSKPIQGGIKEHTAALEAYANEGNFIETFNKAVETKGVNVSIYENDFHFKSFHFLLMDSMKLLNPNPKCQTVFLLPEVNQMYTAQKGSRVRLGRFAKVYPSYRALLKAEADLDQILNITSCFLVDLEKNVCSSHVDMMLLSPVEVFTVEDIHEMIREGDKIKVIVLKHSKLDSSHNCYIFSR</sequence>
<dbReference type="EMBL" id="CM041553">
    <property type="protein sequence ID" value="KAI3353154.1"/>
    <property type="molecule type" value="Genomic_DNA"/>
</dbReference>
<gene>
    <name evidence="1" type="ORF">L3Q82_019700</name>
</gene>
<comment type="caution">
    <text evidence="1">The sequence shown here is derived from an EMBL/GenBank/DDBJ whole genome shotgun (WGS) entry which is preliminary data.</text>
</comment>
<reference evidence="1" key="1">
    <citation type="submission" date="2022-04" db="EMBL/GenBank/DDBJ databases">
        <title>Jade perch genome.</title>
        <authorList>
            <person name="Chao B."/>
        </authorList>
    </citation>
    <scope>NUCLEOTIDE SEQUENCE</scope>
    <source>
        <strain evidence="1">CB-2022</strain>
    </source>
</reference>
<keyword evidence="2" id="KW-1185">Reference proteome</keyword>
<protein>
    <submittedName>
        <fullName evidence="1">Uncharacterized protein</fullName>
    </submittedName>
</protein>
<evidence type="ECO:0000313" key="1">
    <source>
        <dbReference type="EMBL" id="KAI3353154.1"/>
    </source>
</evidence>